<evidence type="ECO:0000256" key="1">
    <source>
        <dbReference type="ARBA" id="ARBA00004162"/>
    </source>
</evidence>
<dbReference type="RefSeq" id="WP_160736518.1">
    <property type="nucleotide sequence ID" value="NZ_WTYT01000004.1"/>
</dbReference>
<evidence type="ECO:0000313" key="8">
    <source>
        <dbReference type="Proteomes" id="UP000438476"/>
    </source>
</evidence>
<comment type="pathway">
    <text evidence="6">Glycan metabolism; bacterial cellulose biosynthesis.</text>
</comment>
<dbReference type="Proteomes" id="UP000438476">
    <property type="component" value="Unassembled WGS sequence"/>
</dbReference>
<sequence length="629" mass="67015">MTAGWLRASLSCAALAFVGLPQTAIPQDAPQSSFVDDRTLSRTITLDQLGFGNGLKMDGFSGVRELYFPVPEPDAVRSLSLRLPFVAASAFDSRRSIQIDVAGEPVLTRSLNGDEETGILEVPIDQSAIVQGFVPVTIRYNGALTEDRCIDQRIAGAYLQISPTAGLSLNIARSAVQTLRNLASAMPMASDIILPADPTEDQAAAAILLAANNSDARIFVGSAPPPQEQGWRRSVFRLTSSTEPGVSISDSGPWPEISLGGASPQDAARLITNEWHTVFNGQANIGKFLRRTEGGDETLTFADLGGDVSSQTFSDTADWQITLPLNQVPAGQTPSKIAVDILVADDGSDTAPVISVTLNGLLLGSAAAQTDKRMRLTLDIPDGLTTSANDLKVSVIRQIRGGDCAYAPQGYPAQLLPSSHFSFKPQSVPDDFAELAPLFAGGVSLVLDSAADIPATSELLGPLLNVNTPLEVSFGKVPATGPYVLVSGKVPAGTSPALRFDRGEVEFSYGEDGPSLIAGPIGAATAIQLLNDGDRSVLWIRPGANFASLNMDQDAETLGLGNVALADEHEIMMAYSTTRDRLVDIRYPDQVQISELLERYRVWLIGLGWLILSAGFVYLLRRSRRPKDE</sequence>
<dbReference type="PANTHER" id="PTHR39083">
    <property type="entry name" value="CYCLIC DI-GMP-BINDING PROTEIN"/>
    <property type="match status" value="1"/>
</dbReference>
<evidence type="ECO:0000256" key="4">
    <source>
        <dbReference type="ARBA" id="ARBA00022989"/>
    </source>
</evidence>
<reference evidence="7 8" key="1">
    <citation type="submission" date="2019-12" db="EMBL/GenBank/DDBJ databases">
        <title>Genomic-based taxomic classification of the family Erythrobacteraceae.</title>
        <authorList>
            <person name="Xu L."/>
        </authorList>
    </citation>
    <scope>NUCLEOTIDE SEQUENCE [LARGE SCALE GENOMIC DNA]</scope>
    <source>
        <strain evidence="7 8">LMG 29518</strain>
    </source>
</reference>
<keyword evidence="8" id="KW-1185">Reference proteome</keyword>
<comment type="function">
    <text evidence="6">Binds the cellulose synthase activator, bis-(3'-5') cyclic diguanylic acid (c-di-GMP).</text>
</comment>
<keyword evidence="2 6" id="KW-1003">Cell membrane</keyword>
<comment type="similarity">
    <text evidence="6">Belongs to the AcsB/BcsB family.</text>
</comment>
<feature type="transmembrane region" description="Helical" evidence="6">
    <location>
        <begin position="600"/>
        <end position="620"/>
    </location>
</feature>
<comment type="caution">
    <text evidence="7">The sequence shown here is derived from an EMBL/GenBank/DDBJ whole genome shotgun (WGS) entry which is preliminary data.</text>
</comment>
<gene>
    <name evidence="7" type="ORF">GRI91_09920</name>
</gene>
<keyword evidence="6" id="KW-0135">Cellulose biosynthesis</keyword>
<dbReference type="UniPathway" id="UPA00694"/>
<dbReference type="Gene3D" id="2.60.120.260">
    <property type="entry name" value="Galactose-binding domain-like"/>
    <property type="match status" value="1"/>
</dbReference>
<evidence type="ECO:0000313" key="7">
    <source>
        <dbReference type="EMBL" id="MXO66070.1"/>
    </source>
</evidence>
<organism evidence="7 8">
    <name type="scientific">Altericroceibacterium endophyticum</name>
    <dbReference type="NCBI Taxonomy" id="1808508"/>
    <lineage>
        <taxon>Bacteria</taxon>
        <taxon>Pseudomonadati</taxon>
        <taxon>Pseudomonadota</taxon>
        <taxon>Alphaproteobacteria</taxon>
        <taxon>Sphingomonadales</taxon>
        <taxon>Erythrobacteraceae</taxon>
        <taxon>Altericroceibacterium</taxon>
    </lineage>
</organism>
<accession>A0A6I4T885</accession>
<keyword evidence="6" id="KW-0973">c-di-GMP</keyword>
<evidence type="ECO:0000256" key="6">
    <source>
        <dbReference type="RuleBase" id="RU365021"/>
    </source>
</evidence>
<keyword evidence="5 6" id="KW-0472">Membrane</keyword>
<evidence type="ECO:0000256" key="5">
    <source>
        <dbReference type="ARBA" id="ARBA00023136"/>
    </source>
</evidence>
<feature type="chain" id="PRO_5026379960" description="Cyclic di-GMP-binding protein" evidence="6">
    <location>
        <begin position="17"/>
        <end position="629"/>
    </location>
</feature>
<dbReference type="InterPro" id="IPR018513">
    <property type="entry name" value="Cell_synthase_bac"/>
</dbReference>
<keyword evidence="6" id="KW-0997">Cell inner membrane</keyword>
<dbReference type="GO" id="GO:0030244">
    <property type="term" value="P:cellulose biosynthetic process"/>
    <property type="evidence" value="ECO:0007669"/>
    <property type="project" value="UniProtKB-KW"/>
</dbReference>
<keyword evidence="3 6" id="KW-0812">Transmembrane</keyword>
<evidence type="ECO:0000256" key="3">
    <source>
        <dbReference type="ARBA" id="ARBA00022692"/>
    </source>
</evidence>
<protein>
    <recommendedName>
        <fullName evidence="6">Cyclic di-GMP-binding protein</fullName>
    </recommendedName>
    <alternativeName>
        <fullName evidence="6">Cellulose synthase regulatory subunit</fullName>
    </alternativeName>
</protein>
<feature type="signal peptide" evidence="6">
    <location>
        <begin position="1"/>
        <end position="16"/>
    </location>
</feature>
<dbReference type="GO" id="GO:0006011">
    <property type="term" value="P:UDP-alpha-D-glucose metabolic process"/>
    <property type="evidence" value="ECO:0007669"/>
    <property type="project" value="InterPro"/>
</dbReference>
<comment type="subcellular location">
    <subcellularLocation>
        <location evidence="6">Cell inner membrane</location>
    </subcellularLocation>
    <subcellularLocation>
        <location evidence="1">Cell membrane</location>
        <topology evidence="1">Single-pass membrane protein</topology>
    </subcellularLocation>
</comment>
<name>A0A6I4T885_9SPHN</name>
<dbReference type="PANTHER" id="PTHR39083:SF1">
    <property type="entry name" value="CYCLIC DI-GMP-BINDING PROTEIN"/>
    <property type="match status" value="1"/>
</dbReference>
<dbReference type="AlphaFoldDB" id="A0A6I4T885"/>
<keyword evidence="6" id="KW-0732">Signal</keyword>
<dbReference type="OrthoDB" id="7315676at2"/>
<proteinExistence type="inferred from homology"/>
<comment type="subunit">
    <text evidence="6">Tightly associated with the cellulose synthase catalytic subunit.</text>
</comment>
<dbReference type="GO" id="GO:0005886">
    <property type="term" value="C:plasma membrane"/>
    <property type="evidence" value="ECO:0007669"/>
    <property type="project" value="UniProtKB-SubCell"/>
</dbReference>
<dbReference type="EMBL" id="WTYT01000004">
    <property type="protein sequence ID" value="MXO66070.1"/>
    <property type="molecule type" value="Genomic_DNA"/>
</dbReference>
<dbReference type="Pfam" id="PF03170">
    <property type="entry name" value="BcsB"/>
    <property type="match status" value="1"/>
</dbReference>
<evidence type="ECO:0000256" key="2">
    <source>
        <dbReference type="ARBA" id="ARBA00022475"/>
    </source>
</evidence>
<keyword evidence="4 6" id="KW-1133">Transmembrane helix</keyword>